<dbReference type="PRINTS" id="PR01011">
    <property type="entry name" value="GLUTPROXDASE"/>
</dbReference>
<keyword evidence="6" id="KW-0472">Membrane</keyword>
<dbReference type="PANTHER" id="PTHR11592:SF78">
    <property type="entry name" value="GLUTATHIONE PEROXIDASE"/>
    <property type="match status" value="1"/>
</dbReference>
<dbReference type="PIRSF" id="PIRSF000303">
    <property type="entry name" value="Glutathion_perox"/>
    <property type="match status" value="1"/>
</dbReference>
<sequence>MEKPASSGRRSGKSGLFGNVMFLFLVIGVLVGLLFSNSTPFPKSDATTIFDFAVESAASEQPVALSNYKGKKAYLVVNVASQCGLTNKNYAELTELYDKYSSQGLEILAFPCNNFGSQEPGTNQEIELFATEKKGATFPVFGKLECEHSDPAQTHPLYQYLKTSVPAGITGQGLKWNFAKFLCDENGVPVGRYLPITSPFKIEKDIVDMLAK</sequence>
<dbReference type="AlphaFoldDB" id="A0A7S3HAF7"/>
<evidence type="ECO:0000256" key="1">
    <source>
        <dbReference type="ARBA" id="ARBA00006926"/>
    </source>
</evidence>
<evidence type="ECO:0000256" key="3">
    <source>
        <dbReference type="ARBA" id="ARBA00023002"/>
    </source>
</evidence>
<gene>
    <name evidence="7" type="ORF">SELO1098_LOCUS18567</name>
</gene>
<accession>A0A7S3HAF7</accession>
<keyword evidence="2 5" id="KW-0575">Peroxidase</keyword>
<dbReference type="PROSITE" id="PS51355">
    <property type="entry name" value="GLUTATHIONE_PEROXID_3"/>
    <property type="match status" value="1"/>
</dbReference>
<evidence type="ECO:0000256" key="4">
    <source>
        <dbReference type="PIRSR" id="PIRSR000303-1"/>
    </source>
</evidence>
<comment type="similarity">
    <text evidence="1 5">Belongs to the glutathione peroxidase family.</text>
</comment>
<organism evidence="7">
    <name type="scientific">Spumella elongata</name>
    <dbReference type="NCBI Taxonomy" id="89044"/>
    <lineage>
        <taxon>Eukaryota</taxon>
        <taxon>Sar</taxon>
        <taxon>Stramenopiles</taxon>
        <taxon>Ochrophyta</taxon>
        <taxon>Chrysophyceae</taxon>
        <taxon>Chromulinales</taxon>
        <taxon>Chromulinaceae</taxon>
        <taxon>Spumella</taxon>
    </lineage>
</organism>
<feature type="active site" evidence="4">
    <location>
        <position position="83"/>
    </location>
</feature>
<dbReference type="EMBL" id="HBIC01036316">
    <property type="protein sequence ID" value="CAE0289724.1"/>
    <property type="molecule type" value="Transcribed_RNA"/>
</dbReference>
<evidence type="ECO:0000256" key="6">
    <source>
        <dbReference type="SAM" id="Phobius"/>
    </source>
</evidence>
<reference evidence="7" key="1">
    <citation type="submission" date="2021-01" db="EMBL/GenBank/DDBJ databases">
        <authorList>
            <person name="Corre E."/>
            <person name="Pelletier E."/>
            <person name="Niang G."/>
            <person name="Scheremetjew M."/>
            <person name="Finn R."/>
            <person name="Kale V."/>
            <person name="Holt S."/>
            <person name="Cochrane G."/>
            <person name="Meng A."/>
            <person name="Brown T."/>
            <person name="Cohen L."/>
        </authorList>
    </citation>
    <scope>NUCLEOTIDE SEQUENCE</scope>
    <source>
        <strain evidence="7">CCAP 955/1</strain>
    </source>
</reference>
<evidence type="ECO:0000313" key="7">
    <source>
        <dbReference type="EMBL" id="CAE0289724.1"/>
    </source>
</evidence>
<dbReference type="InterPro" id="IPR000889">
    <property type="entry name" value="Glutathione_peroxidase"/>
</dbReference>
<keyword evidence="6" id="KW-0812">Transmembrane</keyword>
<name>A0A7S3HAF7_9STRA</name>
<keyword evidence="3 5" id="KW-0560">Oxidoreductase</keyword>
<keyword evidence="6" id="KW-1133">Transmembrane helix</keyword>
<dbReference type="SUPFAM" id="SSF52833">
    <property type="entry name" value="Thioredoxin-like"/>
    <property type="match status" value="1"/>
</dbReference>
<protein>
    <recommendedName>
        <fullName evidence="5">Glutathione peroxidase</fullName>
    </recommendedName>
</protein>
<dbReference type="InterPro" id="IPR036249">
    <property type="entry name" value="Thioredoxin-like_sf"/>
</dbReference>
<evidence type="ECO:0000256" key="2">
    <source>
        <dbReference type="ARBA" id="ARBA00022559"/>
    </source>
</evidence>
<dbReference type="Gene3D" id="3.40.30.10">
    <property type="entry name" value="Glutaredoxin"/>
    <property type="match status" value="1"/>
</dbReference>
<dbReference type="GO" id="GO:0004601">
    <property type="term" value="F:peroxidase activity"/>
    <property type="evidence" value="ECO:0007669"/>
    <property type="project" value="UniProtKB-KW"/>
</dbReference>
<dbReference type="FunFam" id="3.40.30.10:FF:000025">
    <property type="entry name" value="Glutathione peroxidase"/>
    <property type="match status" value="1"/>
</dbReference>
<proteinExistence type="inferred from homology"/>
<evidence type="ECO:0000256" key="5">
    <source>
        <dbReference type="RuleBase" id="RU000499"/>
    </source>
</evidence>
<dbReference type="PANTHER" id="PTHR11592">
    <property type="entry name" value="GLUTATHIONE PEROXIDASE"/>
    <property type="match status" value="1"/>
</dbReference>
<dbReference type="CDD" id="cd00340">
    <property type="entry name" value="GSH_Peroxidase"/>
    <property type="match status" value="1"/>
</dbReference>
<dbReference type="Pfam" id="PF00255">
    <property type="entry name" value="GSHPx"/>
    <property type="match status" value="1"/>
</dbReference>
<dbReference type="GO" id="GO:0006979">
    <property type="term" value="P:response to oxidative stress"/>
    <property type="evidence" value="ECO:0007669"/>
    <property type="project" value="InterPro"/>
</dbReference>
<feature type="transmembrane region" description="Helical" evidence="6">
    <location>
        <begin position="16"/>
        <end position="35"/>
    </location>
</feature>